<evidence type="ECO:0000313" key="4">
    <source>
        <dbReference type="Proteomes" id="UP000188532"/>
    </source>
</evidence>
<dbReference type="Proteomes" id="UP000188532">
    <property type="component" value="Unassembled WGS sequence"/>
</dbReference>
<evidence type="ECO:0000313" key="3">
    <source>
        <dbReference type="EMBL" id="OOK68131.1"/>
    </source>
</evidence>
<comment type="caution">
    <text evidence="3">The sequence shown here is derived from an EMBL/GenBank/DDBJ whole genome shotgun (WGS) entry which is preliminary data.</text>
</comment>
<accession>A0A1V3WPC1</accession>
<dbReference type="AlphaFoldDB" id="A0A1V3WPC1"/>
<gene>
    <name evidence="3" type="ORF">BZL29_6526</name>
</gene>
<dbReference type="Gene3D" id="1.10.287.850">
    <property type="entry name" value="HP0062-like domain"/>
    <property type="match status" value="1"/>
</dbReference>
<feature type="compositionally biased region" description="Basic residues" evidence="1">
    <location>
        <begin position="160"/>
        <end position="179"/>
    </location>
</feature>
<dbReference type="InterPro" id="IPR038332">
    <property type="entry name" value="PPE_sf"/>
</dbReference>
<reference evidence="3 4" key="1">
    <citation type="submission" date="2017-02" db="EMBL/GenBank/DDBJ databases">
        <title>Complete genome sequences of Mycobacterium kansasii strains isolated from rhesus macaques.</title>
        <authorList>
            <person name="Panda A."/>
            <person name="Nagaraj S."/>
            <person name="Zhao X."/>
            <person name="Tettelin H."/>
            <person name="Detolla L.J."/>
        </authorList>
    </citation>
    <scope>NUCLEOTIDE SEQUENCE [LARGE SCALE GENOMIC DNA]</scope>
    <source>
        <strain evidence="3 4">11-3469</strain>
    </source>
</reference>
<sequence length="289" mass="28466">MSFVLASPEVLAAAAADVVRIGSVLRSANAAAATPTIAVSAPGADEVSAAVASLFAGHGQAYQRLSAHLTAYHDQFVRTLQSSADAYAGAEAANAAPLQSAGQGLLNLINAPTEALLGRPLVGNGADGPAGRWGSRASRAGSCTAMAETVVTAALPERRGRRRVGRADRQRRRGRHWRGRALGGNGGNGGLIYGNGGPGGGGGTGAVGGAGGAALLLGNGGAGGPAELVAQEAPAVTLCYWVVVVMAVRAARLLLASTAAMPGAEAMAATPVYGVTAAMAGMAERVQPG</sequence>
<name>A0A1V3WPC1_MYCKA</name>
<organism evidence="3 4">
    <name type="scientific">Mycobacterium kansasii</name>
    <dbReference type="NCBI Taxonomy" id="1768"/>
    <lineage>
        <taxon>Bacteria</taxon>
        <taxon>Bacillati</taxon>
        <taxon>Actinomycetota</taxon>
        <taxon>Actinomycetes</taxon>
        <taxon>Mycobacteriales</taxon>
        <taxon>Mycobacteriaceae</taxon>
        <taxon>Mycobacterium</taxon>
    </lineage>
</organism>
<dbReference type="InterPro" id="IPR000084">
    <property type="entry name" value="PE-PGRS_N"/>
</dbReference>
<protein>
    <submittedName>
        <fullName evidence="3">PE family protein</fullName>
    </submittedName>
</protein>
<proteinExistence type="predicted"/>
<feature type="domain" description="PE" evidence="2">
    <location>
        <begin position="4"/>
        <end position="94"/>
    </location>
</feature>
<dbReference type="Pfam" id="PF00934">
    <property type="entry name" value="PE"/>
    <property type="match status" value="1"/>
</dbReference>
<evidence type="ECO:0000256" key="1">
    <source>
        <dbReference type="SAM" id="MobiDB-lite"/>
    </source>
</evidence>
<feature type="region of interest" description="Disordered" evidence="1">
    <location>
        <begin position="160"/>
        <end position="180"/>
    </location>
</feature>
<dbReference type="EMBL" id="MVBN01000008">
    <property type="protein sequence ID" value="OOK68131.1"/>
    <property type="molecule type" value="Genomic_DNA"/>
</dbReference>
<dbReference type="SUPFAM" id="SSF140459">
    <property type="entry name" value="PE/PPE dimer-like"/>
    <property type="match status" value="1"/>
</dbReference>
<evidence type="ECO:0000259" key="2">
    <source>
        <dbReference type="Pfam" id="PF00934"/>
    </source>
</evidence>